<accession>A0ABN1Y775</accession>
<proteinExistence type="predicted"/>
<keyword evidence="3" id="KW-1185">Reference proteome</keyword>
<evidence type="ECO:0000313" key="2">
    <source>
        <dbReference type="EMBL" id="GAA1396188.1"/>
    </source>
</evidence>
<evidence type="ECO:0000313" key="3">
    <source>
        <dbReference type="Proteomes" id="UP001499863"/>
    </source>
</evidence>
<comment type="caution">
    <text evidence="2">The sequence shown here is derived from an EMBL/GenBank/DDBJ whole genome shotgun (WGS) entry which is preliminary data.</text>
</comment>
<dbReference type="EMBL" id="BAAAKJ010000171">
    <property type="protein sequence ID" value="GAA1396188.1"/>
    <property type="molecule type" value="Genomic_DNA"/>
</dbReference>
<protein>
    <recommendedName>
        <fullName evidence="4">Secreted protein</fullName>
    </recommendedName>
</protein>
<evidence type="ECO:0000256" key="1">
    <source>
        <dbReference type="SAM" id="SignalP"/>
    </source>
</evidence>
<feature type="signal peptide" evidence="1">
    <location>
        <begin position="1"/>
        <end position="22"/>
    </location>
</feature>
<reference evidence="2 3" key="1">
    <citation type="journal article" date="2019" name="Int. J. Syst. Evol. Microbiol.">
        <title>The Global Catalogue of Microorganisms (GCM) 10K type strain sequencing project: providing services to taxonomists for standard genome sequencing and annotation.</title>
        <authorList>
            <consortium name="The Broad Institute Genomics Platform"/>
            <consortium name="The Broad Institute Genome Sequencing Center for Infectious Disease"/>
            <person name="Wu L."/>
            <person name="Ma J."/>
        </authorList>
    </citation>
    <scope>NUCLEOTIDE SEQUENCE [LARGE SCALE GENOMIC DNA]</scope>
    <source>
        <strain evidence="2 3">JCM 12393</strain>
    </source>
</reference>
<evidence type="ECO:0008006" key="4">
    <source>
        <dbReference type="Google" id="ProtNLM"/>
    </source>
</evidence>
<feature type="chain" id="PRO_5046254386" description="Secreted protein" evidence="1">
    <location>
        <begin position="23"/>
        <end position="72"/>
    </location>
</feature>
<keyword evidence="1" id="KW-0732">Signal</keyword>
<organism evidence="2 3">
    <name type="scientific">Kitasatospora putterlickiae</name>
    <dbReference type="NCBI Taxonomy" id="221725"/>
    <lineage>
        <taxon>Bacteria</taxon>
        <taxon>Bacillati</taxon>
        <taxon>Actinomycetota</taxon>
        <taxon>Actinomycetes</taxon>
        <taxon>Kitasatosporales</taxon>
        <taxon>Streptomycetaceae</taxon>
        <taxon>Kitasatospora</taxon>
    </lineage>
</organism>
<name>A0ABN1Y775_9ACTN</name>
<gene>
    <name evidence="2" type="ORF">GCM10009639_32070</name>
</gene>
<sequence length="72" mass="6972">MRTLALLAARTAVLATAATALAAGALAGPAAAASEPREVNQGYSIPVGAITDLGALPVLGGLGLEFARLMGV</sequence>
<dbReference type="Proteomes" id="UP001499863">
    <property type="component" value="Unassembled WGS sequence"/>
</dbReference>
<dbReference type="RefSeq" id="WP_344335413.1">
    <property type="nucleotide sequence ID" value="NZ_BAAAKJ010000171.1"/>
</dbReference>